<dbReference type="Gramene" id="TraesCAD_scaffold_047604_01G000100.1">
    <property type="protein sequence ID" value="TraesCAD_scaffold_047604_01G000100.1"/>
    <property type="gene ID" value="TraesCAD_scaffold_047604_01G000100"/>
</dbReference>
<keyword evidence="3" id="KW-0963">Cytoplasm</keyword>
<dbReference type="GO" id="GO:0005634">
    <property type="term" value="C:nucleus"/>
    <property type="evidence" value="ECO:0007669"/>
    <property type="project" value="UniProtKB-SubCell"/>
</dbReference>
<dbReference type="Gramene" id="TraesSYM6B03G03384040.1">
    <property type="protein sequence ID" value="TraesSYM6B03G03384040.1.CDS1"/>
    <property type="gene ID" value="TraesSYM6B03G03384040"/>
</dbReference>
<dbReference type="EnsemblPlants" id="TraesCS6B02G069100.1">
    <property type="protein sequence ID" value="TraesCS6B02G069100.1.cds1"/>
    <property type="gene ID" value="TraesCS6B02G069100"/>
</dbReference>
<dbReference type="Gramene" id="TraesSTA6B03G03432100.1">
    <property type="protein sequence ID" value="TraesSTA6B03G03432100.1.CDS1"/>
    <property type="gene ID" value="TraesSTA6B03G03432100"/>
</dbReference>
<evidence type="ECO:0000256" key="5">
    <source>
        <dbReference type="SAM" id="MobiDB-lite"/>
    </source>
</evidence>
<dbReference type="Gramene" id="TraesCS6B02G069100.1">
    <property type="protein sequence ID" value="TraesCS6B02G069100.1.cds1"/>
    <property type="gene ID" value="TraesCS6B02G069100"/>
</dbReference>
<dbReference type="Gramene" id="TraesCLE_scaffold_072445_01G000100.1">
    <property type="protein sequence ID" value="TraesCLE_scaffold_072445_01G000100.1"/>
    <property type="gene ID" value="TraesCLE_scaffold_072445_01G000100"/>
</dbReference>
<dbReference type="InterPro" id="IPR038214">
    <property type="entry name" value="WPP_sf"/>
</dbReference>
<dbReference type="Pfam" id="PF13943">
    <property type="entry name" value="WPP"/>
    <property type="match status" value="1"/>
</dbReference>
<dbReference type="Gramene" id="TraesWEE_scaffold_044065_01G000100.1">
    <property type="protein sequence ID" value="TraesWEE_scaffold_044065_01G000100.1"/>
    <property type="gene ID" value="TraesWEE_scaffold_044065_01G000100"/>
</dbReference>
<sequence>MSGRRSRSRLALSTAPDGRSRPVGPYSRGAAAEGRRRSADRSAALRSLASMVPPGFDPSLNPMRSWPPSQESRDSLVRALLQKLVGPSLYCVHYGAVPEPEARRAAAAIEAESFAAISEYASGATLASRKERFAIYKMYLKEACDRLLAFFKSRAAAMGGMPESGDSSAPTLALPAPASASKE</sequence>
<dbReference type="Gramene" id="TraesJAG6B03G03431520.1">
    <property type="protein sequence ID" value="TraesJAG6B03G03431520.1.CDS1"/>
    <property type="gene ID" value="TraesJAG6B03G03431520"/>
</dbReference>
<reference evidence="7" key="1">
    <citation type="submission" date="2018-08" db="EMBL/GenBank/DDBJ databases">
        <authorList>
            <person name="Rossello M."/>
        </authorList>
    </citation>
    <scope>NUCLEOTIDE SEQUENCE [LARGE SCALE GENOMIC DNA]</scope>
    <source>
        <strain evidence="7">cv. Chinese Spring</strain>
    </source>
</reference>
<name>A0A3B6PHF7_WHEAT</name>
<evidence type="ECO:0000313" key="8">
    <source>
        <dbReference type="Proteomes" id="UP000019116"/>
    </source>
</evidence>
<evidence type="ECO:0000256" key="1">
    <source>
        <dbReference type="ARBA" id="ARBA00004123"/>
    </source>
</evidence>
<feature type="compositionally biased region" description="Low complexity" evidence="5">
    <location>
        <begin position="167"/>
        <end position="183"/>
    </location>
</feature>
<dbReference type="SMR" id="A0A3B6PHF7"/>
<dbReference type="GO" id="GO:0048527">
    <property type="term" value="P:lateral root development"/>
    <property type="evidence" value="ECO:0007669"/>
    <property type="project" value="InterPro"/>
</dbReference>
<evidence type="ECO:0000256" key="2">
    <source>
        <dbReference type="ARBA" id="ARBA00004496"/>
    </source>
</evidence>
<evidence type="ECO:0000256" key="3">
    <source>
        <dbReference type="ARBA" id="ARBA00022490"/>
    </source>
</evidence>
<dbReference type="STRING" id="4565.A0A3B6PHF7"/>
<reference evidence="7" key="2">
    <citation type="submission" date="2018-10" db="UniProtKB">
        <authorList>
            <consortium name="EnsemblPlants"/>
        </authorList>
    </citation>
    <scope>IDENTIFICATION</scope>
</reference>
<dbReference type="InterPro" id="IPR044692">
    <property type="entry name" value="WPP1/2/3"/>
</dbReference>
<dbReference type="AlphaFoldDB" id="A0A3B6PHF7"/>
<organism evidence="7">
    <name type="scientific">Triticum aestivum</name>
    <name type="common">Wheat</name>
    <dbReference type="NCBI Taxonomy" id="4565"/>
    <lineage>
        <taxon>Eukaryota</taxon>
        <taxon>Viridiplantae</taxon>
        <taxon>Streptophyta</taxon>
        <taxon>Embryophyta</taxon>
        <taxon>Tracheophyta</taxon>
        <taxon>Spermatophyta</taxon>
        <taxon>Magnoliopsida</taxon>
        <taxon>Liliopsida</taxon>
        <taxon>Poales</taxon>
        <taxon>Poaceae</taxon>
        <taxon>BOP clade</taxon>
        <taxon>Pooideae</taxon>
        <taxon>Triticodae</taxon>
        <taxon>Triticeae</taxon>
        <taxon>Triticinae</taxon>
        <taxon>Triticum</taxon>
    </lineage>
</organism>
<keyword evidence="8" id="KW-1185">Reference proteome</keyword>
<protein>
    <recommendedName>
        <fullName evidence="6">WPP domain-containing protein</fullName>
    </recommendedName>
</protein>
<dbReference type="Gramene" id="TraesLAC6B03G03396030.1">
    <property type="protein sequence ID" value="TraesLAC6B03G03396030.1.CDS1"/>
    <property type="gene ID" value="TraesLAC6B03G03396030"/>
</dbReference>
<dbReference type="Gramene" id="TraesROB_scaffold_031550_01G000400.1">
    <property type="protein sequence ID" value="TraesROB_scaffold_031550_01G000400.1"/>
    <property type="gene ID" value="TraesROB_scaffold_031550_01G000400"/>
</dbReference>
<dbReference type="GO" id="GO:0005737">
    <property type="term" value="C:cytoplasm"/>
    <property type="evidence" value="ECO:0007669"/>
    <property type="project" value="UniProtKB-SubCell"/>
</dbReference>
<evidence type="ECO:0000256" key="4">
    <source>
        <dbReference type="ARBA" id="ARBA00023242"/>
    </source>
</evidence>
<feature type="region of interest" description="Disordered" evidence="5">
    <location>
        <begin position="158"/>
        <end position="183"/>
    </location>
</feature>
<dbReference type="PANTHER" id="PTHR34362:SF1">
    <property type="entry name" value="WPP DOMAIN-CONTAINING PROTEIN 1-RELATED"/>
    <property type="match status" value="1"/>
</dbReference>
<keyword evidence="4" id="KW-0539">Nucleus</keyword>
<proteinExistence type="predicted"/>
<evidence type="ECO:0000313" key="7">
    <source>
        <dbReference type="EnsemblPlants" id="TraesCS6B02G069100.1.cds1"/>
    </source>
</evidence>
<dbReference type="Gramene" id="TraesPARA_EIv1.0_2010370.1">
    <property type="protein sequence ID" value="TraesPARA_EIv1.0_2010370.1.CDS1"/>
    <property type="gene ID" value="TraesPARA_EIv1.0_2010370"/>
</dbReference>
<feature type="compositionally biased region" description="Low complexity" evidence="5">
    <location>
        <begin position="41"/>
        <end position="50"/>
    </location>
</feature>
<dbReference type="GO" id="GO:0000278">
    <property type="term" value="P:mitotic cell cycle"/>
    <property type="evidence" value="ECO:0007669"/>
    <property type="project" value="InterPro"/>
</dbReference>
<dbReference type="Proteomes" id="UP000019116">
    <property type="component" value="Chromosome 6B"/>
</dbReference>
<dbReference type="InterPro" id="IPR025265">
    <property type="entry name" value="WPP_dom"/>
</dbReference>
<dbReference type="Gramene" id="TraesCS6B03G0161600.1">
    <property type="protein sequence ID" value="TraesCS6B03G0161600.1.CDS1"/>
    <property type="gene ID" value="TraesCS6B03G0161600"/>
</dbReference>
<evidence type="ECO:0000259" key="6">
    <source>
        <dbReference type="Pfam" id="PF13943"/>
    </source>
</evidence>
<dbReference type="PANTHER" id="PTHR34362">
    <property type="entry name" value="WPP DOMAIN-CONTAINING PROTEIN 1-RELATED"/>
    <property type="match status" value="1"/>
</dbReference>
<feature type="region of interest" description="Disordered" evidence="5">
    <location>
        <begin position="1"/>
        <end position="71"/>
    </location>
</feature>
<accession>A0A3B6PHF7</accession>
<feature type="domain" description="WPP" evidence="6">
    <location>
        <begin position="64"/>
        <end position="157"/>
    </location>
</feature>
<comment type="subcellular location">
    <subcellularLocation>
        <location evidence="2">Cytoplasm</location>
    </subcellularLocation>
    <subcellularLocation>
        <location evidence="1">Nucleus</location>
    </subcellularLocation>
</comment>
<dbReference type="Gene3D" id="1.10.246.200">
    <property type="entry name" value="WPP domain"/>
    <property type="match status" value="1"/>
</dbReference>